<protein>
    <submittedName>
        <fullName evidence="3">MaoC family dehydratase</fullName>
    </submittedName>
</protein>
<dbReference type="Pfam" id="PF01575">
    <property type="entry name" value="MaoC_dehydratas"/>
    <property type="match status" value="1"/>
</dbReference>
<feature type="domain" description="MaoC-like" evidence="2">
    <location>
        <begin position="11"/>
        <end position="124"/>
    </location>
</feature>
<proteinExistence type="inferred from homology"/>
<sequence>MRVFQGIDEVAAAVGTHLGYSDWVEVTQARIDAFAGATGDHQWIHVDPERAAAGPYGSTIAHGYLTLSLLPALGATIFDIDGVRMKINYGMNKVRFPAPVPVGSKIRCGARLESLERTSKGANLITTYTIEIDGAQRPALVAETIRVLVG</sequence>
<evidence type="ECO:0000259" key="2">
    <source>
        <dbReference type="Pfam" id="PF01575"/>
    </source>
</evidence>
<comment type="caution">
    <text evidence="3">The sequence shown here is derived from an EMBL/GenBank/DDBJ whole genome shotgun (WGS) entry which is preliminary data.</text>
</comment>
<dbReference type="EMBL" id="JAAXOO010000001">
    <property type="protein sequence ID" value="NKY31660.1"/>
    <property type="molecule type" value="Genomic_DNA"/>
</dbReference>
<evidence type="ECO:0000313" key="3">
    <source>
        <dbReference type="EMBL" id="NKY31660.1"/>
    </source>
</evidence>
<dbReference type="SUPFAM" id="SSF54637">
    <property type="entry name" value="Thioesterase/thiol ester dehydrase-isomerase"/>
    <property type="match status" value="1"/>
</dbReference>
<dbReference type="InterPro" id="IPR002539">
    <property type="entry name" value="MaoC-like_dom"/>
</dbReference>
<dbReference type="AlphaFoldDB" id="A0A846XA19"/>
<dbReference type="PANTHER" id="PTHR42993:SF1">
    <property type="entry name" value="MAOC-LIKE DEHYDRATASE DOMAIN-CONTAINING PROTEIN"/>
    <property type="match status" value="1"/>
</dbReference>
<dbReference type="InterPro" id="IPR039375">
    <property type="entry name" value="NodN-like"/>
</dbReference>
<dbReference type="InterPro" id="IPR029069">
    <property type="entry name" value="HotDog_dom_sf"/>
</dbReference>
<keyword evidence="4" id="KW-1185">Reference proteome</keyword>
<accession>A0A846XA19</accession>
<evidence type="ECO:0000256" key="1">
    <source>
        <dbReference type="ARBA" id="ARBA00005254"/>
    </source>
</evidence>
<comment type="similarity">
    <text evidence="1">Belongs to the enoyl-CoA hydratase/isomerase family.</text>
</comment>
<reference evidence="3 4" key="1">
    <citation type="submission" date="2020-04" db="EMBL/GenBank/DDBJ databases">
        <title>MicrobeNet Type strains.</title>
        <authorList>
            <person name="Nicholson A.C."/>
        </authorList>
    </citation>
    <scope>NUCLEOTIDE SEQUENCE [LARGE SCALE GENOMIC DNA]</scope>
    <source>
        <strain evidence="3 4">DSM 45078</strain>
    </source>
</reference>
<dbReference type="PANTHER" id="PTHR42993">
    <property type="entry name" value="MAOC-LIKE DEHYDRATASE DOMAIN-CONTAINING PROTEIN"/>
    <property type="match status" value="1"/>
</dbReference>
<dbReference type="Gene3D" id="3.10.129.10">
    <property type="entry name" value="Hotdog Thioesterase"/>
    <property type="match status" value="1"/>
</dbReference>
<gene>
    <name evidence="3" type="ORF">HGA13_01030</name>
</gene>
<dbReference type="RefSeq" id="WP_068035177.1">
    <property type="nucleotide sequence ID" value="NZ_JAAXOO010000001.1"/>
</dbReference>
<evidence type="ECO:0000313" key="4">
    <source>
        <dbReference type="Proteomes" id="UP000565715"/>
    </source>
</evidence>
<organism evidence="3 4">
    <name type="scientific">Nocardia speluncae</name>
    <dbReference type="NCBI Taxonomy" id="419477"/>
    <lineage>
        <taxon>Bacteria</taxon>
        <taxon>Bacillati</taxon>
        <taxon>Actinomycetota</taxon>
        <taxon>Actinomycetes</taxon>
        <taxon>Mycobacteriales</taxon>
        <taxon>Nocardiaceae</taxon>
        <taxon>Nocardia</taxon>
    </lineage>
</organism>
<dbReference type="CDD" id="cd03450">
    <property type="entry name" value="NodN"/>
    <property type="match status" value="1"/>
</dbReference>
<dbReference type="Proteomes" id="UP000565715">
    <property type="component" value="Unassembled WGS sequence"/>
</dbReference>
<name>A0A846XA19_9NOCA</name>